<dbReference type="Pfam" id="PF06230">
    <property type="entry name" value="LpxI_C"/>
    <property type="match status" value="1"/>
</dbReference>
<dbReference type="InterPro" id="IPR010415">
    <property type="entry name" value="LpxI_C"/>
</dbReference>
<proteinExistence type="predicted"/>
<dbReference type="OrthoDB" id="9789836at2"/>
<evidence type="ECO:0000313" key="3">
    <source>
        <dbReference type="EMBL" id="QEG22146.1"/>
    </source>
</evidence>
<feature type="domain" description="LpxI C-terminal" evidence="1">
    <location>
        <begin position="154"/>
        <end position="283"/>
    </location>
</feature>
<evidence type="ECO:0000259" key="1">
    <source>
        <dbReference type="Pfam" id="PF06230"/>
    </source>
</evidence>
<dbReference type="KEGG" id="mff:MFFC18_20070"/>
<organism evidence="3 4">
    <name type="scientific">Mariniblastus fucicola</name>
    <dbReference type="NCBI Taxonomy" id="980251"/>
    <lineage>
        <taxon>Bacteria</taxon>
        <taxon>Pseudomonadati</taxon>
        <taxon>Planctomycetota</taxon>
        <taxon>Planctomycetia</taxon>
        <taxon>Pirellulales</taxon>
        <taxon>Pirellulaceae</taxon>
        <taxon>Mariniblastus</taxon>
    </lineage>
</organism>
<dbReference type="InterPro" id="IPR053174">
    <property type="entry name" value="LpxI"/>
</dbReference>
<dbReference type="EMBL" id="CP042912">
    <property type="protein sequence ID" value="QEG22146.1"/>
    <property type="molecule type" value="Genomic_DNA"/>
</dbReference>
<evidence type="ECO:0000313" key="4">
    <source>
        <dbReference type="Proteomes" id="UP000322214"/>
    </source>
</evidence>
<dbReference type="Proteomes" id="UP000322214">
    <property type="component" value="Chromosome"/>
</dbReference>
<dbReference type="STRING" id="980251.GCA_001642875_03494"/>
<dbReference type="Pfam" id="PF17930">
    <property type="entry name" value="LpxI_N"/>
    <property type="match status" value="1"/>
</dbReference>
<dbReference type="Gene3D" id="3.40.140.80">
    <property type="match status" value="1"/>
</dbReference>
<dbReference type="PANTHER" id="PTHR39962">
    <property type="entry name" value="BLL4848 PROTEIN"/>
    <property type="match status" value="1"/>
</dbReference>
<sequence length="287" mass="31642">MPNATTTNEMKIGLIAGWGNFPVRVAESLVAQGYEVTCVAVKGHADPILKDICQSYREFGMGRMGSQVRYLRKAGIEQATMAGKIFKTVIFEPFFLLRHFPDLTFWRHFFPVFLTRTRDRKDDTLLTTVTELYASGGIMFAPATDFAPDLLIGEGVLTKRKPTESQLKDIDFGWTLAREMGRMDIGQSVVIKHQAALAIEAIEGTDECIARAGQLCKAGGFTVVKTAKPQQDMRFDVPTVGTGTIETIYKAGGKVLAIEAGRTIMLDQEETIALANKRGISIIARKD</sequence>
<keyword evidence="4" id="KW-1185">Reference proteome</keyword>
<evidence type="ECO:0000259" key="2">
    <source>
        <dbReference type="Pfam" id="PF17930"/>
    </source>
</evidence>
<feature type="domain" description="LpxI N-terminal" evidence="2">
    <location>
        <begin position="11"/>
        <end position="150"/>
    </location>
</feature>
<dbReference type="AlphaFoldDB" id="A0A5B9PCA3"/>
<dbReference type="InterPro" id="IPR041255">
    <property type="entry name" value="LpxI_N"/>
</dbReference>
<reference evidence="3 4" key="1">
    <citation type="submission" date="2019-08" db="EMBL/GenBank/DDBJ databases">
        <title>Deep-cultivation of Planctomycetes and their phenomic and genomic characterization uncovers novel biology.</title>
        <authorList>
            <person name="Wiegand S."/>
            <person name="Jogler M."/>
            <person name="Boedeker C."/>
            <person name="Pinto D."/>
            <person name="Vollmers J."/>
            <person name="Rivas-Marin E."/>
            <person name="Kohn T."/>
            <person name="Peeters S.H."/>
            <person name="Heuer A."/>
            <person name="Rast P."/>
            <person name="Oberbeckmann S."/>
            <person name="Bunk B."/>
            <person name="Jeske O."/>
            <person name="Meyerdierks A."/>
            <person name="Storesund J.E."/>
            <person name="Kallscheuer N."/>
            <person name="Luecker S."/>
            <person name="Lage O.M."/>
            <person name="Pohl T."/>
            <person name="Merkel B.J."/>
            <person name="Hornburger P."/>
            <person name="Mueller R.-W."/>
            <person name="Bruemmer F."/>
            <person name="Labrenz M."/>
            <person name="Spormann A.M."/>
            <person name="Op den Camp H."/>
            <person name="Overmann J."/>
            <person name="Amann R."/>
            <person name="Jetten M.S.M."/>
            <person name="Mascher T."/>
            <person name="Medema M.H."/>
            <person name="Devos D.P."/>
            <person name="Kaster A.-K."/>
            <person name="Ovreas L."/>
            <person name="Rohde M."/>
            <person name="Galperin M.Y."/>
            <person name="Jogler C."/>
        </authorList>
    </citation>
    <scope>NUCLEOTIDE SEQUENCE [LARGE SCALE GENOMIC DNA]</scope>
    <source>
        <strain evidence="3 4">FC18</strain>
    </source>
</reference>
<protein>
    <recommendedName>
        <fullName evidence="5">DUF1009 domain-containing protein</fullName>
    </recommendedName>
</protein>
<evidence type="ECO:0008006" key="5">
    <source>
        <dbReference type="Google" id="ProtNLM"/>
    </source>
</evidence>
<gene>
    <name evidence="3" type="ORF">MFFC18_20070</name>
</gene>
<dbReference type="RefSeq" id="WP_075082250.1">
    <property type="nucleotide sequence ID" value="NZ_CP042912.1"/>
</dbReference>
<dbReference type="InterPro" id="IPR043167">
    <property type="entry name" value="LpxI_C_sf"/>
</dbReference>
<name>A0A5B9PCA3_9BACT</name>
<accession>A0A5B9PCA3</accession>
<dbReference type="PANTHER" id="PTHR39962:SF1">
    <property type="entry name" value="LPXI FAMILY PROTEIN"/>
    <property type="match status" value="1"/>
</dbReference>
<dbReference type="Gene3D" id="3.40.50.20">
    <property type="match status" value="1"/>
</dbReference>